<reference evidence="2 3" key="1">
    <citation type="journal article" date="2015" name="Int. J. Syst. Evol. Microbiol.">
        <title>Amycolatopsis rhabdoformis sp. nov., an actinomycete isolated from a tropical forest soil.</title>
        <authorList>
            <person name="Souza W.R."/>
            <person name="Silva R.E."/>
            <person name="Goodfellow M."/>
            <person name="Busarakam K."/>
            <person name="Figueiro F.S."/>
            <person name="Ferreira D."/>
            <person name="Rodrigues-Filho E."/>
            <person name="Moraes L.A.B."/>
            <person name="Zucchi T.D."/>
        </authorList>
    </citation>
    <scope>NUCLEOTIDE SEQUENCE [LARGE SCALE GENOMIC DNA]</scope>
    <source>
        <strain evidence="2 3">NCIMB 14900</strain>
    </source>
</reference>
<dbReference type="RefSeq" id="WP_326836180.1">
    <property type="nucleotide sequence ID" value="NZ_CP142149.1"/>
</dbReference>
<dbReference type="InterPro" id="IPR034904">
    <property type="entry name" value="FSCA_dom_sf"/>
</dbReference>
<dbReference type="EMBL" id="CP142149">
    <property type="protein sequence ID" value="WSE33380.1"/>
    <property type="molecule type" value="Genomic_DNA"/>
</dbReference>
<evidence type="ECO:0000313" key="2">
    <source>
        <dbReference type="EMBL" id="WSE33380.1"/>
    </source>
</evidence>
<dbReference type="Gene3D" id="3.30.300.130">
    <property type="entry name" value="Fe-S cluster assembly (FSCA)"/>
    <property type="match status" value="1"/>
</dbReference>
<dbReference type="InterPro" id="IPR002744">
    <property type="entry name" value="MIP18-like"/>
</dbReference>
<evidence type="ECO:0000313" key="3">
    <source>
        <dbReference type="Proteomes" id="UP001330812"/>
    </source>
</evidence>
<name>A0ABZ1IG08_9PSEU</name>
<feature type="domain" description="MIP18 family-like" evidence="1">
    <location>
        <begin position="11"/>
        <end position="87"/>
    </location>
</feature>
<accession>A0ABZ1IG08</accession>
<gene>
    <name evidence="2" type="ORF">VSH64_14860</name>
</gene>
<keyword evidence="3" id="KW-1185">Reference proteome</keyword>
<dbReference type="SUPFAM" id="SSF117916">
    <property type="entry name" value="Fe-S cluster assembly (FSCA) domain-like"/>
    <property type="match status" value="1"/>
</dbReference>
<evidence type="ECO:0000259" key="1">
    <source>
        <dbReference type="Pfam" id="PF01883"/>
    </source>
</evidence>
<proteinExistence type="predicted"/>
<dbReference type="Proteomes" id="UP001330812">
    <property type="component" value="Chromosome"/>
</dbReference>
<dbReference type="Pfam" id="PF01883">
    <property type="entry name" value="FeS_assembly_P"/>
    <property type="match status" value="1"/>
</dbReference>
<sequence length="188" mass="20547">MTAATAETLTARVWRALATVVDPEFHEPITNLGFVAGVEVRLREDRGHAVSVRLRLPTCFCAPNSAYETVADAHDAVFALPCVDTVDIVLEDHPVAGFESETGEVGVSPVAARGKFPRTAHLGCLERAVRRLVDEGWQVDAPPAGRLGVLPRTPDHESLLRFARVDIDHKGRSRRTRPGDEVREEVPS</sequence>
<organism evidence="2 3">
    <name type="scientific">Amycolatopsis rhabdoformis</name>
    <dbReference type="NCBI Taxonomy" id="1448059"/>
    <lineage>
        <taxon>Bacteria</taxon>
        <taxon>Bacillati</taxon>
        <taxon>Actinomycetota</taxon>
        <taxon>Actinomycetes</taxon>
        <taxon>Pseudonocardiales</taxon>
        <taxon>Pseudonocardiaceae</taxon>
        <taxon>Amycolatopsis</taxon>
    </lineage>
</organism>
<protein>
    <submittedName>
        <fullName evidence="2">Iron-sulfur cluster assembly protein</fullName>
    </submittedName>
</protein>